<reference evidence="1" key="1">
    <citation type="submission" date="2019-11" db="EMBL/GenBank/DDBJ databases">
        <title>Nori genome reveals adaptations in red seaweeds to the harsh intertidal environment.</title>
        <authorList>
            <person name="Wang D."/>
            <person name="Mao Y."/>
        </authorList>
    </citation>
    <scope>NUCLEOTIDE SEQUENCE</scope>
    <source>
        <tissue evidence="1">Gametophyte</tissue>
    </source>
</reference>
<keyword evidence="2" id="KW-1185">Reference proteome</keyword>
<evidence type="ECO:0000313" key="1">
    <source>
        <dbReference type="EMBL" id="KAK1861105.1"/>
    </source>
</evidence>
<dbReference type="EMBL" id="CM020618">
    <property type="protein sequence ID" value="KAK1861105.1"/>
    <property type="molecule type" value="Genomic_DNA"/>
</dbReference>
<name>A0ACC3BT16_PYRYE</name>
<sequence>MLPVIPTDPELVLLFVAADLTAAWFNAGCQAWVNAGTVTAASAAGTFPARPEPVEHRYFTEAVLVSLWAFTTSLVQAGLTTALADDGSQASRILPRFEVQTAADGYALAVAPVATREPHLPTAAVPLEPPVAD</sequence>
<proteinExistence type="predicted"/>
<evidence type="ECO:0000313" key="2">
    <source>
        <dbReference type="Proteomes" id="UP000798662"/>
    </source>
</evidence>
<gene>
    <name evidence="1" type="ORF">I4F81_003689</name>
</gene>
<protein>
    <submittedName>
        <fullName evidence="1">Uncharacterized protein</fullName>
    </submittedName>
</protein>
<dbReference type="Proteomes" id="UP000798662">
    <property type="component" value="Chromosome 1"/>
</dbReference>
<organism evidence="1 2">
    <name type="scientific">Pyropia yezoensis</name>
    <name type="common">Susabi-nori</name>
    <name type="synonym">Porphyra yezoensis</name>
    <dbReference type="NCBI Taxonomy" id="2788"/>
    <lineage>
        <taxon>Eukaryota</taxon>
        <taxon>Rhodophyta</taxon>
        <taxon>Bangiophyceae</taxon>
        <taxon>Bangiales</taxon>
        <taxon>Bangiaceae</taxon>
        <taxon>Pyropia</taxon>
    </lineage>
</organism>
<accession>A0ACC3BT16</accession>
<comment type="caution">
    <text evidence="1">The sequence shown here is derived from an EMBL/GenBank/DDBJ whole genome shotgun (WGS) entry which is preliminary data.</text>
</comment>